<evidence type="ECO:0000313" key="2">
    <source>
        <dbReference type="EMBL" id="OMP12312.1"/>
    </source>
</evidence>
<comment type="caution">
    <text evidence="2">The sequence shown here is derived from an EMBL/GenBank/DDBJ whole genome shotgun (WGS) entry which is preliminary data.</text>
</comment>
<evidence type="ECO:0000313" key="3">
    <source>
        <dbReference type="Proteomes" id="UP000188268"/>
    </source>
</evidence>
<dbReference type="Gramene" id="OMP12312">
    <property type="protein sequence ID" value="OMP12312"/>
    <property type="gene ID" value="CCACVL1_00044"/>
</dbReference>
<organism evidence="2 3">
    <name type="scientific">Corchorus capsularis</name>
    <name type="common">Jute</name>
    <dbReference type="NCBI Taxonomy" id="210143"/>
    <lineage>
        <taxon>Eukaryota</taxon>
        <taxon>Viridiplantae</taxon>
        <taxon>Streptophyta</taxon>
        <taxon>Embryophyta</taxon>
        <taxon>Tracheophyta</taxon>
        <taxon>Spermatophyta</taxon>
        <taxon>Magnoliopsida</taxon>
        <taxon>eudicotyledons</taxon>
        <taxon>Gunneridae</taxon>
        <taxon>Pentapetalae</taxon>
        <taxon>rosids</taxon>
        <taxon>malvids</taxon>
        <taxon>Malvales</taxon>
        <taxon>Malvaceae</taxon>
        <taxon>Grewioideae</taxon>
        <taxon>Apeibeae</taxon>
        <taxon>Corchorus</taxon>
    </lineage>
</organism>
<keyword evidence="3" id="KW-1185">Reference proteome</keyword>
<dbReference type="EMBL" id="AWWV01000137">
    <property type="protein sequence ID" value="OMP12312.1"/>
    <property type="molecule type" value="Genomic_DNA"/>
</dbReference>
<proteinExistence type="predicted"/>
<name>A0A1R3KZ01_COCAP</name>
<dbReference type="Proteomes" id="UP000188268">
    <property type="component" value="Unassembled WGS sequence"/>
</dbReference>
<evidence type="ECO:0000256" key="1">
    <source>
        <dbReference type="SAM" id="MobiDB-lite"/>
    </source>
</evidence>
<reference evidence="2 3" key="1">
    <citation type="submission" date="2013-09" db="EMBL/GenBank/DDBJ databases">
        <title>Corchorus capsularis genome sequencing.</title>
        <authorList>
            <person name="Alam M."/>
            <person name="Haque M.S."/>
            <person name="Islam M.S."/>
            <person name="Emdad E.M."/>
            <person name="Islam M.M."/>
            <person name="Ahmed B."/>
            <person name="Halim A."/>
            <person name="Hossen Q.M.M."/>
            <person name="Hossain M.Z."/>
            <person name="Ahmed R."/>
            <person name="Khan M.M."/>
            <person name="Islam R."/>
            <person name="Rashid M.M."/>
            <person name="Khan S.A."/>
            <person name="Rahman M.S."/>
            <person name="Alam M."/>
        </authorList>
    </citation>
    <scope>NUCLEOTIDE SEQUENCE [LARGE SCALE GENOMIC DNA]</scope>
    <source>
        <strain evidence="3">cv. CVL-1</strain>
        <tissue evidence="2">Whole seedling</tissue>
    </source>
</reference>
<feature type="region of interest" description="Disordered" evidence="1">
    <location>
        <begin position="1"/>
        <end position="22"/>
    </location>
</feature>
<accession>A0A1R3KZ01</accession>
<gene>
    <name evidence="2" type="ORF">CCACVL1_00044</name>
</gene>
<dbReference type="AlphaFoldDB" id="A0A1R3KZ01"/>
<sequence>MVGSAISHDLKNNKGAQQLIRR</sequence>
<protein>
    <submittedName>
        <fullName evidence="2">Uncharacterized protein</fullName>
    </submittedName>
</protein>